<dbReference type="OrthoDB" id="7450257at2759"/>
<keyword evidence="3" id="KW-1185">Reference proteome</keyword>
<gene>
    <name evidence="2" type="ORF">ACAOBT_LOCUS33532</name>
</gene>
<accession>A0A9P0Q7E0</accession>
<dbReference type="AlphaFoldDB" id="A0A9P0Q7E0"/>
<organism evidence="2 3">
    <name type="scientific">Acanthoscelides obtectus</name>
    <name type="common">Bean weevil</name>
    <name type="synonym">Bruchus obtectus</name>
    <dbReference type="NCBI Taxonomy" id="200917"/>
    <lineage>
        <taxon>Eukaryota</taxon>
        <taxon>Metazoa</taxon>
        <taxon>Ecdysozoa</taxon>
        <taxon>Arthropoda</taxon>
        <taxon>Hexapoda</taxon>
        <taxon>Insecta</taxon>
        <taxon>Pterygota</taxon>
        <taxon>Neoptera</taxon>
        <taxon>Endopterygota</taxon>
        <taxon>Coleoptera</taxon>
        <taxon>Polyphaga</taxon>
        <taxon>Cucujiformia</taxon>
        <taxon>Chrysomeloidea</taxon>
        <taxon>Chrysomelidae</taxon>
        <taxon>Bruchinae</taxon>
        <taxon>Bruchini</taxon>
        <taxon>Acanthoscelides</taxon>
    </lineage>
</organism>
<dbReference type="EMBL" id="CAKOFQ010008340">
    <property type="protein sequence ID" value="CAH2013543.1"/>
    <property type="molecule type" value="Genomic_DNA"/>
</dbReference>
<protein>
    <submittedName>
        <fullName evidence="2">Uncharacterized protein</fullName>
    </submittedName>
</protein>
<evidence type="ECO:0000313" key="3">
    <source>
        <dbReference type="Proteomes" id="UP001152888"/>
    </source>
</evidence>
<feature type="compositionally biased region" description="Polar residues" evidence="1">
    <location>
        <begin position="104"/>
        <end position="113"/>
    </location>
</feature>
<name>A0A9P0Q7E0_ACAOB</name>
<sequence length="205" mass="23776">MDSENSGLPGGSNTTLVTRKSLFDRMQQQDLPNFNEKLEYVANDLLLCNDYSDEEIEEMKHTFSYLKSEFKQRWIRAHKKEDVFLKNNDKWLQERFSIPKGKQQRSGRPQKTFSESSERTKRRKTKSIRSAMNTDVLVQAAQTLLQTSGQRDASTVLKDLTKCPKRAEKYKKAFRKSLQDNEQQLTPLQALSLFVEADLQSGSMK</sequence>
<proteinExistence type="predicted"/>
<evidence type="ECO:0000256" key="1">
    <source>
        <dbReference type="SAM" id="MobiDB-lite"/>
    </source>
</evidence>
<evidence type="ECO:0000313" key="2">
    <source>
        <dbReference type="EMBL" id="CAH2013543.1"/>
    </source>
</evidence>
<reference evidence="2" key="1">
    <citation type="submission" date="2022-03" db="EMBL/GenBank/DDBJ databases">
        <authorList>
            <person name="Sayadi A."/>
        </authorList>
    </citation>
    <scope>NUCLEOTIDE SEQUENCE</scope>
</reference>
<dbReference type="Proteomes" id="UP001152888">
    <property type="component" value="Unassembled WGS sequence"/>
</dbReference>
<comment type="caution">
    <text evidence="2">The sequence shown here is derived from an EMBL/GenBank/DDBJ whole genome shotgun (WGS) entry which is preliminary data.</text>
</comment>
<feature type="region of interest" description="Disordered" evidence="1">
    <location>
        <begin position="95"/>
        <end position="131"/>
    </location>
</feature>